<dbReference type="Pfam" id="PF13649">
    <property type="entry name" value="Methyltransf_25"/>
    <property type="match status" value="1"/>
</dbReference>
<dbReference type="InterPro" id="IPR029063">
    <property type="entry name" value="SAM-dependent_MTases_sf"/>
</dbReference>
<proteinExistence type="predicted"/>
<dbReference type="GO" id="GO:0032259">
    <property type="term" value="P:methylation"/>
    <property type="evidence" value="ECO:0007669"/>
    <property type="project" value="UniProtKB-KW"/>
</dbReference>
<evidence type="ECO:0000259" key="2">
    <source>
        <dbReference type="Pfam" id="PF13649"/>
    </source>
</evidence>
<evidence type="ECO:0000313" key="3">
    <source>
        <dbReference type="EMBL" id="MCG9971245.1"/>
    </source>
</evidence>
<dbReference type="PANTHER" id="PTHR43861">
    <property type="entry name" value="TRANS-ACONITATE 2-METHYLTRANSFERASE-RELATED"/>
    <property type="match status" value="1"/>
</dbReference>
<organism evidence="3 4">
    <name type="scientific">Christiangramia crocea</name>
    <dbReference type="NCBI Taxonomy" id="2904124"/>
    <lineage>
        <taxon>Bacteria</taxon>
        <taxon>Pseudomonadati</taxon>
        <taxon>Bacteroidota</taxon>
        <taxon>Flavobacteriia</taxon>
        <taxon>Flavobacteriales</taxon>
        <taxon>Flavobacteriaceae</taxon>
        <taxon>Christiangramia</taxon>
    </lineage>
</organism>
<evidence type="ECO:0000256" key="1">
    <source>
        <dbReference type="ARBA" id="ARBA00022679"/>
    </source>
</evidence>
<dbReference type="Proteomes" id="UP001139344">
    <property type="component" value="Unassembled WGS sequence"/>
</dbReference>
<dbReference type="AlphaFoldDB" id="A0A9X1UW73"/>
<keyword evidence="1" id="KW-0808">Transferase</keyword>
<dbReference type="InterPro" id="IPR041698">
    <property type="entry name" value="Methyltransf_25"/>
</dbReference>
<evidence type="ECO:0000313" key="4">
    <source>
        <dbReference type="Proteomes" id="UP001139344"/>
    </source>
</evidence>
<keyword evidence="3" id="KW-0489">Methyltransferase</keyword>
<keyword evidence="4" id="KW-1185">Reference proteome</keyword>
<name>A0A9X1UW73_9FLAO</name>
<dbReference type="GO" id="GO:0008168">
    <property type="term" value="F:methyltransferase activity"/>
    <property type="evidence" value="ECO:0007669"/>
    <property type="project" value="UniProtKB-KW"/>
</dbReference>
<accession>A0A9X1UW73</accession>
<feature type="domain" description="Methyltransferase" evidence="2">
    <location>
        <begin position="41"/>
        <end position="132"/>
    </location>
</feature>
<dbReference type="SUPFAM" id="SSF53335">
    <property type="entry name" value="S-adenosyl-L-methionine-dependent methyltransferases"/>
    <property type="match status" value="1"/>
</dbReference>
<comment type="caution">
    <text evidence="3">The sequence shown here is derived from an EMBL/GenBank/DDBJ whole genome shotgun (WGS) entry which is preliminary data.</text>
</comment>
<reference evidence="3" key="1">
    <citation type="submission" date="2021-12" db="EMBL/GenBank/DDBJ databases">
        <title>Description of Gramella crocea sp. nov., a new bacterium isolated from activated sludge.</title>
        <authorList>
            <person name="Zhang X."/>
        </authorList>
    </citation>
    <scope>NUCLEOTIDE SEQUENCE</scope>
    <source>
        <strain evidence="3">YB25</strain>
    </source>
</reference>
<sequence length="207" mass="24523">MSIEKAYDEWSAQYDTNKNRTRDLDKLATQNVLRDIPFNKVLELGCGTGKNTEWLLHRAEKILAVDFSEKMLKIAREKFSSPDVRFQRADITKSWVWTSEKYDLVTCNLILEHIENLDFIFQRAFSSLEPGGYFFVSELHPFKQYKGTKARFENQDKKIELQTYTHHISEFTTAAIRAGFKLQQLNEWFDKDQQETPRLISFLFYKK</sequence>
<dbReference type="RefSeq" id="WP_240097313.1">
    <property type="nucleotide sequence ID" value="NZ_JAJSON010000016.1"/>
</dbReference>
<dbReference type="CDD" id="cd02440">
    <property type="entry name" value="AdoMet_MTases"/>
    <property type="match status" value="1"/>
</dbReference>
<protein>
    <submittedName>
        <fullName evidence="3">Class I SAM-dependent methyltransferase</fullName>
    </submittedName>
</protein>
<dbReference type="Gene3D" id="3.40.50.150">
    <property type="entry name" value="Vaccinia Virus protein VP39"/>
    <property type="match status" value="1"/>
</dbReference>
<gene>
    <name evidence="3" type="ORF">LU635_06305</name>
</gene>
<dbReference type="EMBL" id="JAJSON010000016">
    <property type="protein sequence ID" value="MCG9971245.1"/>
    <property type="molecule type" value="Genomic_DNA"/>
</dbReference>